<dbReference type="InterPro" id="IPR055348">
    <property type="entry name" value="DctQ"/>
</dbReference>
<reference evidence="11 12" key="1">
    <citation type="submission" date="2018-09" db="EMBL/GenBank/DDBJ databases">
        <title>Roseovarius spongiae sp. nov., isolated from a marine sponge.</title>
        <authorList>
            <person name="Zhuang L."/>
            <person name="Luo L."/>
        </authorList>
    </citation>
    <scope>NUCLEOTIDE SEQUENCE [LARGE SCALE GENOMIC DNA]</scope>
    <source>
        <strain evidence="11 12">HN-E21</strain>
    </source>
</reference>
<dbReference type="PANTHER" id="PTHR35011">
    <property type="entry name" value="2,3-DIKETO-L-GULONATE TRAP TRANSPORTER SMALL PERMEASE PROTEIN YIAM"/>
    <property type="match status" value="1"/>
</dbReference>
<evidence type="ECO:0000313" key="11">
    <source>
        <dbReference type="EMBL" id="RKF16756.1"/>
    </source>
</evidence>
<dbReference type="GO" id="GO:0022857">
    <property type="term" value="F:transmembrane transporter activity"/>
    <property type="evidence" value="ECO:0007669"/>
    <property type="project" value="UniProtKB-UniRule"/>
</dbReference>
<dbReference type="OrthoDB" id="9797534at2"/>
<proteinExistence type="inferred from homology"/>
<dbReference type="Proteomes" id="UP000281128">
    <property type="component" value="Unassembled WGS sequence"/>
</dbReference>
<evidence type="ECO:0000256" key="7">
    <source>
        <dbReference type="ARBA" id="ARBA00023136"/>
    </source>
</evidence>
<accession>A0A3A8AY46</accession>
<feature type="transmembrane region" description="Helical" evidence="9">
    <location>
        <begin position="58"/>
        <end position="76"/>
    </location>
</feature>
<feature type="transmembrane region" description="Helical" evidence="9">
    <location>
        <begin position="7"/>
        <end position="29"/>
    </location>
</feature>
<comment type="subunit">
    <text evidence="9">The complex comprises the extracytoplasmic solute receptor protein and the two transmembrane proteins.</text>
</comment>
<comment type="subcellular location">
    <subcellularLocation>
        <location evidence="1 9">Cell inner membrane</location>
        <topology evidence="1 9">Multi-pass membrane protein</topology>
    </subcellularLocation>
</comment>
<dbReference type="RefSeq" id="WP_121164071.1">
    <property type="nucleotide sequence ID" value="NZ_RAPE01000001.1"/>
</dbReference>
<protein>
    <recommendedName>
        <fullName evidence="9">TRAP transporter small permease protein</fullName>
    </recommendedName>
</protein>
<comment type="function">
    <text evidence="9">Part of the tripartite ATP-independent periplasmic (TRAP) transport system.</text>
</comment>
<dbReference type="AlphaFoldDB" id="A0A3A8AY46"/>
<evidence type="ECO:0000313" key="12">
    <source>
        <dbReference type="Proteomes" id="UP000281128"/>
    </source>
</evidence>
<evidence type="ECO:0000256" key="2">
    <source>
        <dbReference type="ARBA" id="ARBA00022448"/>
    </source>
</evidence>
<comment type="similarity">
    <text evidence="8 9">Belongs to the TRAP transporter small permease family.</text>
</comment>
<gene>
    <name evidence="11" type="ORF">D6850_04250</name>
</gene>
<dbReference type="InterPro" id="IPR007387">
    <property type="entry name" value="TRAP_DctQ"/>
</dbReference>
<keyword evidence="4 9" id="KW-0997">Cell inner membrane</keyword>
<evidence type="ECO:0000256" key="5">
    <source>
        <dbReference type="ARBA" id="ARBA00022692"/>
    </source>
</evidence>
<dbReference type="EMBL" id="RAPE01000001">
    <property type="protein sequence ID" value="RKF16756.1"/>
    <property type="molecule type" value="Genomic_DNA"/>
</dbReference>
<keyword evidence="3" id="KW-1003">Cell membrane</keyword>
<dbReference type="PANTHER" id="PTHR35011:SF10">
    <property type="entry name" value="TRAP TRANSPORTER SMALL PERMEASE PROTEIN"/>
    <property type="match status" value="1"/>
</dbReference>
<keyword evidence="2 9" id="KW-0813">Transport</keyword>
<comment type="caution">
    <text evidence="11">The sequence shown here is derived from an EMBL/GenBank/DDBJ whole genome shotgun (WGS) entry which is preliminary data.</text>
</comment>
<evidence type="ECO:0000256" key="1">
    <source>
        <dbReference type="ARBA" id="ARBA00004429"/>
    </source>
</evidence>
<feature type="transmembrane region" description="Helical" evidence="9">
    <location>
        <begin position="139"/>
        <end position="158"/>
    </location>
</feature>
<evidence type="ECO:0000256" key="4">
    <source>
        <dbReference type="ARBA" id="ARBA00022519"/>
    </source>
</evidence>
<evidence type="ECO:0000256" key="3">
    <source>
        <dbReference type="ARBA" id="ARBA00022475"/>
    </source>
</evidence>
<dbReference type="Pfam" id="PF04290">
    <property type="entry name" value="DctQ"/>
    <property type="match status" value="1"/>
</dbReference>
<keyword evidence="7 9" id="KW-0472">Membrane</keyword>
<name>A0A3A8AY46_9RHOB</name>
<dbReference type="GO" id="GO:0015740">
    <property type="term" value="P:C4-dicarboxylate transport"/>
    <property type="evidence" value="ECO:0007669"/>
    <property type="project" value="TreeGrafter"/>
</dbReference>
<keyword evidence="5 9" id="KW-0812">Transmembrane</keyword>
<evidence type="ECO:0000256" key="8">
    <source>
        <dbReference type="ARBA" id="ARBA00038436"/>
    </source>
</evidence>
<keyword evidence="12" id="KW-1185">Reference proteome</keyword>
<dbReference type="GO" id="GO:0005886">
    <property type="term" value="C:plasma membrane"/>
    <property type="evidence" value="ECO:0007669"/>
    <property type="project" value="UniProtKB-SubCell"/>
</dbReference>
<organism evidence="11 12">
    <name type="scientific">Roseovarius spongiae</name>
    <dbReference type="NCBI Taxonomy" id="2320272"/>
    <lineage>
        <taxon>Bacteria</taxon>
        <taxon>Pseudomonadati</taxon>
        <taxon>Pseudomonadota</taxon>
        <taxon>Alphaproteobacteria</taxon>
        <taxon>Rhodobacterales</taxon>
        <taxon>Roseobacteraceae</taxon>
        <taxon>Roseovarius</taxon>
    </lineage>
</organism>
<sequence>MRRALDFIYRLAGGLAALFIAGIVALVFAQVGLNLADKISAALTGHAIGMTIPSYSDFTGFFLAASTFLALAYTLREGGHIRVTLLFGRLPEKGQRIAEIAVVALALAMTGFAAWYMGLLVYESWEFDDRSPGMVSVPLWMPQVPVVVGLCILALALADELLALLRGRPAAWEGKGENLLSE</sequence>
<feature type="transmembrane region" description="Helical" evidence="9">
    <location>
        <begin position="97"/>
        <end position="119"/>
    </location>
</feature>
<evidence type="ECO:0000259" key="10">
    <source>
        <dbReference type="Pfam" id="PF04290"/>
    </source>
</evidence>
<feature type="domain" description="Tripartite ATP-independent periplasmic transporters DctQ component" evidence="10">
    <location>
        <begin position="51"/>
        <end position="166"/>
    </location>
</feature>
<keyword evidence="6 9" id="KW-1133">Transmembrane helix</keyword>
<evidence type="ECO:0000256" key="6">
    <source>
        <dbReference type="ARBA" id="ARBA00022989"/>
    </source>
</evidence>
<evidence type="ECO:0000256" key="9">
    <source>
        <dbReference type="RuleBase" id="RU369079"/>
    </source>
</evidence>